<dbReference type="AlphaFoldDB" id="A0A6G1H0E8"/>
<gene>
    <name evidence="1" type="ORF">K402DRAFT_404261</name>
</gene>
<name>A0A6G1H0E8_9PEZI</name>
<evidence type="ECO:0000313" key="2">
    <source>
        <dbReference type="Proteomes" id="UP000800041"/>
    </source>
</evidence>
<reference evidence="1" key="1">
    <citation type="journal article" date="2020" name="Stud. Mycol.">
        <title>101 Dothideomycetes genomes: a test case for predicting lifestyles and emergence of pathogens.</title>
        <authorList>
            <person name="Haridas S."/>
            <person name="Albert R."/>
            <person name="Binder M."/>
            <person name="Bloem J."/>
            <person name="Labutti K."/>
            <person name="Salamov A."/>
            <person name="Andreopoulos B."/>
            <person name="Baker S."/>
            <person name="Barry K."/>
            <person name="Bills G."/>
            <person name="Bluhm B."/>
            <person name="Cannon C."/>
            <person name="Castanera R."/>
            <person name="Culley D."/>
            <person name="Daum C."/>
            <person name="Ezra D."/>
            <person name="Gonzalez J."/>
            <person name="Henrissat B."/>
            <person name="Kuo A."/>
            <person name="Liang C."/>
            <person name="Lipzen A."/>
            <person name="Lutzoni F."/>
            <person name="Magnuson J."/>
            <person name="Mondo S."/>
            <person name="Nolan M."/>
            <person name="Ohm R."/>
            <person name="Pangilinan J."/>
            <person name="Park H.-J."/>
            <person name="Ramirez L."/>
            <person name="Alfaro M."/>
            <person name="Sun H."/>
            <person name="Tritt A."/>
            <person name="Yoshinaga Y."/>
            <person name="Zwiers L.-H."/>
            <person name="Turgeon B."/>
            <person name="Goodwin S."/>
            <person name="Spatafora J."/>
            <person name="Crous P."/>
            <person name="Grigoriev I."/>
        </authorList>
    </citation>
    <scope>NUCLEOTIDE SEQUENCE</scope>
    <source>
        <strain evidence="1">CBS 113979</strain>
    </source>
</reference>
<dbReference type="SUPFAM" id="SSF81383">
    <property type="entry name" value="F-box domain"/>
    <property type="match status" value="1"/>
</dbReference>
<sequence>MASLICTTTAPTALPTAEISLNITTHDVEPFPVSAFMSLPPEIHLLIIPHLPYKAQWALKRSCHYFHSFRELLAPRTFFQLRQRGADFQKDLYQRLIDAQMIRWGYEPCYACCRFRPKEWFEVGQWERSMWWAKEEVAQCESNDNEWDAEEGDEETRKGKYCVECGAKRGRYKRGDMIEILQPWAEYVQKKDRSEARLVRVNIDGRSGRVTFSDCSWARRNGHF</sequence>
<dbReference type="EMBL" id="ML977156">
    <property type="protein sequence ID" value="KAF1986532.1"/>
    <property type="molecule type" value="Genomic_DNA"/>
</dbReference>
<dbReference type="InterPro" id="IPR036047">
    <property type="entry name" value="F-box-like_dom_sf"/>
</dbReference>
<accession>A0A6G1H0E8</accession>
<proteinExistence type="predicted"/>
<keyword evidence="2" id="KW-1185">Reference proteome</keyword>
<organism evidence="1 2">
    <name type="scientific">Aulographum hederae CBS 113979</name>
    <dbReference type="NCBI Taxonomy" id="1176131"/>
    <lineage>
        <taxon>Eukaryota</taxon>
        <taxon>Fungi</taxon>
        <taxon>Dikarya</taxon>
        <taxon>Ascomycota</taxon>
        <taxon>Pezizomycotina</taxon>
        <taxon>Dothideomycetes</taxon>
        <taxon>Pleosporomycetidae</taxon>
        <taxon>Aulographales</taxon>
        <taxon>Aulographaceae</taxon>
    </lineage>
</organism>
<protein>
    <recommendedName>
        <fullName evidence="3">F-box domain-containing protein</fullName>
    </recommendedName>
</protein>
<evidence type="ECO:0000313" key="1">
    <source>
        <dbReference type="EMBL" id="KAF1986532.1"/>
    </source>
</evidence>
<dbReference type="Proteomes" id="UP000800041">
    <property type="component" value="Unassembled WGS sequence"/>
</dbReference>
<evidence type="ECO:0008006" key="3">
    <source>
        <dbReference type="Google" id="ProtNLM"/>
    </source>
</evidence>
<dbReference type="OrthoDB" id="5281164at2759"/>